<keyword evidence="2" id="KW-0418">Kinase</keyword>
<keyword evidence="2" id="KW-0808">Transferase</keyword>
<dbReference type="Gene3D" id="2.60.200.40">
    <property type="match status" value="1"/>
</dbReference>
<proteinExistence type="predicted"/>
<dbReference type="AlphaFoldDB" id="A0A645HJZ9"/>
<accession>A0A645HJZ9</accession>
<dbReference type="Pfam" id="PF19279">
    <property type="entry name" value="YegS_C"/>
    <property type="match status" value="1"/>
</dbReference>
<feature type="domain" description="YegS/DAGK C-terminal" evidence="1">
    <location>
        <begin position="2"/>
        <end position="112"/>
    </location>
</feature>
<dbReference type="InterPro" id="IPR045540">
    <property type="entry name" value="YegS/DAGK_C"/>
</dbReference>
<evidence type="ECO:0000259" key="1">
    <source>
        <dbReference type="Pfam" id="PF19279"/>
    </source>
</evidence>
<reference evidence="2" key="1">
    <citation type="submission" date="2019-08" db="EMBL/GenBank/DDBJ databases">
        <authorList>
            <person name="Kucharzyk K."/>
            <person name="Murdoch R.W."/>
            <person name="Higgins S."/>
            <person name="Loffler F."/>
        </authorList>
    </citation>
    <scope>NUCLEOTIDE SEQUENCE</scope>
</reference>
<comment type="caution">
    <text evidence="2">The sequence shown here is derived from an EMBL/GenBank/DDBJ whole genome shotgun (WGS) entry which is preliminary data.</text>
</comment>
<organism evidence="2">
    <name type="scientific">bioreactor metagenome</name>
    <dbReference type="NCBI Taxonomy" id="1076179"/>
    <lineage>
        <taxon>unclassified sequences</taxon>
        <taxon>metagenomes</taxon>
        <taxon>ecological metagenomes</taxon>
    </lineage>
</organism>
<dbReference type="SUPFAM" id="SSF111331">
    <property type="entry name" value="NAD kinase/diacylglycerol kinase-like"/>
    <property type="match status" value="1"/>
</dbReference>
<name>A0A645HJZ9_9ZZZZ</name>
<dbReference type="EMBL" id="VSSQ01089853">
    <property type="protein sequence ID" value="MPN35963.1"/>
    <property type="molecule type" value="Genomic_DNA"/>
</dbReference>
<dbReference type="GO" id="GO:0016301">
    <property type="term" value="F:kinase activity"/>
    <property type="evidence" value="ECO:0007669"/>
    <property type="project" value="UniProtKB-KW"/>
</dbReference>
<dbReference type="EC" id="2.7.1.-" evidence="2"/>
<dbReference type="InterPro" id="IPR016064">
    <property type="entry name" value="NAD/diacylglycerol_kinase_sf"/>
</dbReference>
<protein>
    <submittedName>
        <fullName evidence="2">Putative lipid kinase BmrU</fullName>
        <ecNumber evidence="2">2.7.1.-</ecNumber>
    </submittedName>
</protein>
<gene>
    <name evidence="2" type="primary">bmrU_3</name>
    <name evidence="2" type="ORF">SDC9_183468</name>
</gene>
<evidence type="ECO:0000313" key="2">
    <source>
        <dbReference type="EMBL" id="MPN35963.1"/>
    </source>
</evidence>
<sequence>MTLDHEVVKKKALLIAVMNGKYYGGGFLPTPMSEIQDGLLDICVVEDMPLLRIFKMLPKYFKGQHTDLPEVRFYQSERVTLKTAEPVLYGCDGETHHATAIEYQLQRKALALRVPQGSTLL</sequence>